<protein>
    <submittedName>
        <fullName evidence="1">Uncharacterized protein</fullName>
    </submittedName>
</protein>
<dbReference type="OrthoDB" id="882271at2"/>
<dbReference type="AlphaFoldDB" id="A0A4Z0Q9G6"/>
<accession>A0A4Z0Q9G6</accession>
<evidence type="ECO:0000313" key="1">
    <source>
        <dbReference type="EMBL" id="TGE26727.1"/>
    </source>
</evidence>
<evidence type="ECO:0000313" key="2">
    <source>
        <dbReference type="Proteomes" id="UP000298471"/>
    </source>
</evidence>
<sequence>MVSAVLLSAAKLVPALAVYVAIGLGACSGDKPPVVTARAQAAPPTSPKRRVAPKPVAVRQATCVMTNDTLAGQPFGTEPTVAELLGAGAKVMSRKPFPNLHEKGQTDTILTLQHQGNQFEFYCMPEQRLLRRAVITNFRPAYGQRLRLTLDASTRQNGGSCAKVHIRDTERANNVSATFSEGKPAVARVEPYLD</sequence>
<dbReference type="EMBL" id="SRMB01000003">
    <property type="protein sequence ID" value="TGE26727.1"/>
    <property type="molecule type" value="Genomic_DNA"/>
</dbReference>
<gene>
    <name evidence="1" type="ORF">E5K02_18310</name>
</gene>
<proteinExistence type="predicted"/>
<comment type="caution">
    <text evidence="1">The sequence shown here is derived from an EMBL/GenBank/DDBJ whole genome shotgun (WGS) entry which is preliminary data.</text>
</comment>
<dbReference type="RefSeq" id="WP_135396631.1">
    <property type="nucleotide sequence ID" value="NZ_SRMB01000003.1"/>
</dbReference>
<dbReference type="Proteomes" id="UP000298471">
    <property type="component" value="Unassembled WGS sequence"/>
</dbReference>
<reference evidence="1 2" key="1">
    <citation type="submission" date="2019-04" db="EMBL/GenBank/DDBJ databases">
        <authorList>
            <person name="Feng G."/>
            <person name="Zhang J."/>
            <person name="Zhu H."/>
        </authorList>
    </citation>
    <scope>NUCLEOTIDE SEQUENCE [LARGE SCALE GENOMIC DNA]</scope>
    <source>
        <strain evidence="1 2">9PBR-1</strain>
    </source>
</reference>
<keyword evidence="2" id="KW-1185">Reference proteome</keyword>
<organism evidence="1 2">
    <name type="scientific">Hymenobacter metallicola</name>
    <dbReference type="NCBI Taxonomy" id="2563114"/>
    <lineage>
        <taxon>Bacteria</taxon>
        <taxon>Pseudomonadati</taxon>
        <taxon>Bacteroidota</taxon>
        <taxon>Cytophagia</taxon>
        <taxon>Cytophagales</taxon>
        <taxon>Hymenobacteraceae</taxon>
        <taxon>Hymenobacter</taxon>
    </lineage>
</organism>
<name>A0A4Z0Q9G6_9BACT</name>